<feature type="domain" description="AraC effector-binding" evidence="1">
    <location>
        <begin position="10"/>
        <end position="160"/>
    </location>
</feature>
<dbReference type="AlphaFoldDB" id="A0A939RYE1"/>
<dbReference type="RefSeq" id="WP_208045249.1">
    <property type="nucleotide sequence ID" value="NZ_JAGDYL010000006.1"/>
</dbReference>
<organism evidence="2 3">
    <name type="scientific">Leucobacter ruminantium</name>
    <dbReference type="NCBI Taxonomy" id="1289170"/>
    <lineage>
        <taxon>Bacteria</taxon>
        <taxon>Bacillati</taxon>
        <taxon>Actinomycetota</taxon>
        <taxon>Actinomycetes</taxon>
        <taxon>Micrococcales</taxon>
        <taxon>Microbacteriaceae</taxon>
        <taxon>Leucobacter</taxon>
    </lineage>
</organism>
<gene>
    <name evidence="2" type="ORF">J4H91_05490</name>
</gene>
<comment type="caution">
    <text evidence="2">The sequence shown here is derived from an EMBL/GenBank/DDBJ whole genome shotgun (WGS) entry which is preliminary data.</text>
</comment>
<dbReference type="Pfam" id="PF06445">
    <property type="entry name" value="GyrI-like"/>
    <property type="match status" value="1"/>
</dbReference>
<reference evidence="2" key="1">
    <citation type="submission" date="2021-03" db="EMBL/GenBank/DDBJ databases">
        <title>Leucobacter chromiisoli sp. nov., isolated from chromium-containing soil of chemical plant.</title>
        <authorList>
            <person name="Xu Z."/>
        </authorList>
    </citation>
    <scope>NUCLEOTIDE SEQUENCE</scope>
    <source>
        <strain evidence="2">A2</strain>
    </source>
</reference>
<proteinExistence type="predicted"/>
<evidence type="ECO:0000259" key="1">
    <source>
        <dbReference type="SMART" id="SM00871"/>
    </source>
</evidence>
<name>A0A939RYE1_9MICO</name>
<dbReference type="EMBL" id="JAGDYL010000006">
    <property type="protein sequence ID" value="MBO1804771.1"/>
    <property type="molecule type" value="Genomic_DNA"/>
</dbReference>
<dbReference type="InterPro" id="IPR029442">
    <property type="entry name" value="GyrI-like"/>
</dbReference>
<protein>
    <submittedName>
        <fullName evidence="2">GyrI-like domain-containing protein</fullName>
    </submittedName>
</protein>
<keyword evidence="3" id="KW-1185">Reference proteome</keyword>
<dbReference type="Proteomes" id="UP000664398">
    <property type="component" value="Unassembled WGS sequence"/>
</dbReference>
<accession>A0A939RYE1</accession>
<evidence type="ECO:0000313" key="3">
    <source>
        <dbReference type="Proteomes" id="UP000664398"/>
    </source>
</evidence>
<dbReference type="InterPro" id="IPR011256">
    <property type="entry name" value="Reg_factor_effector_dom_sf"/>
</dbReference>
<dbReference type="InterPro" id="IPR010499">
    <property type="entry name" value="AraC_E-bd"/>
</dbReference>
<dbReference type="SMART" id="SM00871">
    <property type="entry name" value="AraC_E_bind"/>
    <property type="match status" value="1"/>
</dbReference>
<evidence type="ECO:0000313" key="2">
    <source>
        <dbReference type="EMBL" id="MBO1804771.1"/>
    </source>
</evidence>
<dbReference type="SUPFAM" id="SSF55136">
    <property type="entry name" value="Probable bacterial effector-binding domain"/>
    <property type="match status" value="1"/>
</dbReference>
<dbReference type="Gene3D" id="3.20.80.10">
    <property type="entry name" value="Regulatory factor, effector binding domain"/>
    <property type="match status" value="1"/>
</dbReference>
<sequence>MSAEQAEQFPDPQIVALPERHLAVVRDTVAFDGIPALYDRAYPAIFGALGRAGVSPAAPPMGVVHGSPGDTLDLSVAVPVAEPFPGEGEVGSETLPARRAATLLVRGDYARLAAAYEHLFGWVAAQGLTPAGISWEQYLTEPEPGGDPALNETLLGVDLED</sequence>